<dbReference type="Gene3D" id="3.40.50.2300">
    <property type="match status" value="1"/>
</dbReference>
<evidence type="ECO:0000256" key="8">
    <source>
        <dbReference type="PROSITE-ProRule" id="PRU00169"/>
    </source>
</evidence>
<dbReference type="PANTHER" id="PTHR48111:SF39">
    <property type="entry name" value="TRANSCRIPTIONAL REGULATORY PROTEIN CPXR"/>
    <property type="match status" value="1"/>
</dbReference>
<sequence>MEILLVDDDVGLGEMLKEYLESEGFRVSVALTGERGVEAALSGRFAAVILDVMLPRMSGLDVLRTLRRSSAYLPVIMLTAKGDNVERVLGLEMGADDYLPKPCYPRELLARLRAVLRRSRSQDAPPPDELVLGLLSLHSAQHRVSWGGQNVELTASEFQLLELLLRAAGRVLSKDELCEQVLRRKREAYDRSIDVHVSNLRLKLQAAGATAVQIETVRGIGYRLELST</sequence>
<dbReference type="PANTHER" id="PTHR48111">
    <property type="entry name" value="REGULATOR OF RPOS"/>
    <property type="match status" value="1"/>
</dbReference>
<evidence type="ECO:0000256" key="1">
    <source>
        <dbReference type="ARBA" id="ARBA00004496"/>
    </source>
</evidence>
<keyword evidence="6 9" id="KW-0238">DNA-binding</keyword>
<dbReference type="EMBL" id="JBDIVE010000001">
    <property type="protein sequence ID" value="MEN3067325.1"/>
    <property type="molecule type" value="Genomic_DNA"/>
</dbReference>
<dbReference type="Gene3D" id="6.10.250.690">
    <property type="match status" value="1"/>
</dbReference>
<comment type="subcellular location">
    <subcellularLocation>
        <location evidence="1">Cytoplasm</location>
    </subcellularLocation>
</comment>
<organism evidence="12 13">
    <name type="scientific">Uliginosibacterium sediminicola</name>
    <dbReference type="NCBI Taxonomy" id="2024550"/>
    <lineage>
        <taxon>Bacteria</taxon>
        <taxon>Pseudomonadati</taxon>
        <taxon>Pseudomonadota</taxon>
        <taxon>Betaproteobacteria</taxon>
        <taxon>Rhodocyclales</taxon>
        <taxon>Zoogloeaceae</taxon>
        <taxon>Uliginosibacterium</taxon>
    </lineage>
</organism>
<proteinExistence type="predicted"/>
<dbReference type="InterPro" id="IPR011006">
    <property type="entry name" value="CheY-like_superfamily"/>
</dbReference>
<keyword evidence="2" id="KW-0963">Cytoplasm</keyword>
<evidence type="ECO:0000256" key="7">
    <source>
        <dbReference type="ARBA" id="ARBA00023163"/>
    </source>
</evidence>
<dbReference type="InterPro" id="IPR039420">
    <property type="entry name" value="WalR-like"/>
</dbReference>
<evidence type="ECO:0000259" key="11">
    <source>
        <dbReference type="PROSITE" id="PS51755"/>
    </source>
</evidence>
<evidence type="ECO:0000256" key="5">
    <source>
        <dbReference type="ARBA" id="ARBA00023015"/>
    </source>
</evidence>
<dbReference type="InterPro" id="IPR001789">
    <property type="entry name" value="Sig_transdc_resp-reg_receiver"/>
</dbReference>
<dbReference type="Pfam" id="PF00072">
    <property type="entry name" value="Response_reg"/>
    <property type="match status" value="1"/>
</dbReference>
<accession>A0ABU9YUC7</accession>
<feature type="modified residue" description="4-aspartylphosphate" evidence="8">
    <location>
        <position position="51"/>
    </location>
</feature>
<dbReference type="Gene3D" id="1.10.10.10">
    <property type="entry name" value="Winged helix-like DNA-binding domain superfamily/Winged helix DNA-binding domain"/>
    <property type="match status" value="1"/>
</dbReference>
<evidence type="ECO:0000256" key="3">
    <source>
        <dbReference type="ARBA" id="ARBA00022553"/>
    </source>
</evidence>
<dbReference type="InterPro" id="IPR001867">
    <property type="entry name" value="OmpR/PhoB-type_DNA-bd"/>
</dbReference>
<gene>
    <name evidence="12" type="ORF">ABDB84_02470</name>
</gene>
<dbReference type="InterPro" id="IPR036388">
    <property type="entry name" value="WH-like_DNA-bd_sf"/>
</dbReference>
<keyword evidence="5" id="KW-0805">Transcription regulation</keyword>
<dbReference type="SMART" id="SM00862">
    <property type="entry name" value="Trans_reg_C"/>
    <property type="match status" value="1"/>
</dbReference>
<dbReference type="Proteomes" id="UP001410394">
    <property type="component" value="Unassembled WGS sequence"/>
</dbReference>
<feature type="domain" description="OmpR/PhoB-type" evidence="11">
    <location>
        <begin position="127"/>
        <end position="226"/>
    </location>
</feature>
<dbReference type="Pfam" id="PF00486">
    <property type="entry name" value="Trans_reg_C"/>
    <property type="match status" value="1"/>
</dbReference>
<dbReference type="SUPFAM" id="SSF46894">
    <property type="entry name" value="C-terminal effector domain of the bipartite response regulators"/>
    <property type="match status" value="1"/>
</dbReference>
<dbReference type="PROSITE" id="PS51755">
    <property type="entry name" value="OMPR_PHOB"/>
    <property type="match status" value="1"/>
</dbReference>
<dbReference type="PROSITE" id="PS50110">
    <property type="entry name" value="RESPONSE_REGULATORY"/>
    <property type="match status" value="1"/>
</dbReference>
<keyword evidence="3 8" id="KW-0597">Phosphoprotein</keyword>
<evidence type="ECO:0000259" key="10">
    <source>
        <dbReference type="PROSITE" id="PS50110"/>
    </source>
</evidence>
<dbReference type="InterPro" id="IPR016032">
    <property type="entry name" value="Sig_transdc_resp-reg_C-effctor"/>
</dbReference>
<evidence type="ECO:0000313" key="12">
    <source>
        <dbReference type="EMBL" id="MEN3067325.1"/>
    </source>
</evidence>
<keyword evidence="7" id="KW-0804">Transcription</keyword>
<keyword evidence="13" id="KW-1185">Reference proteome</keyword>
<dbReference type="SMART" id="SM00448">
    <property type="entry name" value="REC"/>
    <property type="match status" value="1"/>
</dbReference>
<dbReference type="CDD" id="cd00383">
    <property type="entry name" value="trans_reg_C"/>
    <property type="match status" value="1"/>
</dbReference>
<evidence type="ECO:0000313" key="13">
    <source>
        <dbReference type="Proteomes" id="UP001410394"/>
    </source>
</evidence>
<evidence type="ECO:0000256" key="9">
    <source>
        <dbReference type="PROSITE-ProRule" id="PRU01091"/>
    </source>
</evidence>
<evidence type="ECO:0000256" key="2">
    <source>
        <dbReference type="ARBA" id="ARBA00022490"/>
    </source>
</evidence>
<dbReference type="SUPFAM" id="SSF52172">
    <property type="entry name" value="CheY-like"/>
    <property type="match status" value="1"/>
</dbReference>
<evidence type="ECO:0000256" key="6">
    <source>
        <dbReference type="ARBA" id="ARBA00023125"/>
    </source>
</evidence>
<protein>
    <submittedName>
        <fullName evidence="12">Response regulator transcription factor</fullName>
    </submittedName>
</protein>
<dbReference type="RefSeq" id="WP_345918092.1">
    <property type="nucleotide sequence ID" value="NZ_JBDIVE010000001.1"/>
</dbReference>
<feature type="DNA-binding region" description="OmpR/PhoB-type" evidence="9">
    <location>
        <begin position="127"/>
        <end position="226"/>
    </location>
</feature>
<keyword evidence="4" id="KW-0902">Two-component regulatory system</keyword>
<reference evidence="12 13" key="1">
    <citation type="journal article" date="2018" name="Int. J. Syst. Evol. Microbiol.">
        <title>Uliginosibacterium sediminicola sp. nov., isolated from freshwater sediment.</title>
        <authorList>
            <person name="Hwang W.M."/>
            <person name="Kim S.M."/>
            <person name="Kang K."/>
            <person name="Ahn T.Y."/>
        </authorList>
    </citation>
    <scope>NUCLEOTIDE SEQUENCE [LARGE SCALE GENOMIC DNA]</scope>
    <source>
        <strain evidence="12 13">M1-21</strain>
    </source>
</reference>
<comment type="caution">
    <text evidence="12">The sequence shown here is derived from an EMBL/GenBank/DDBJ whole genome shotgun (WGS) entry which is preliminary data.</text>
</comment>
<evidence type="ECO:0000256" key="4">
    <source>
        <dbReference type="ARBA" id="ARBA00023012"/>
    </source>
</evidence>
<feature type="domain" description="Response regulatory" evidence="10">
    <location>
        <begin position="2"/>
        <end position="116"/>
    </location>
</feature>
<name>A0ABU9YUC7_9RHOO</name>